<dbReference type="HOGENOM" id="CLU_845605_0_0_1"/>
<dbReference type="AlphaFoldDB" id="A0A0D3GKV8"/>
<evidence type="ECO:0000259" key="1">
    <source>
        <dbReference type="PROSITE" id="PS51523"/>
    </source>
</evidence>
<feature type="domain" description="ZF-HD dimerization-type" evidence="1">
    <location>
        <begin position="31"/>
        <end position="81"/>
    </location>
</feature>
<name>A0A0D3GKV8_9ORYZ</name>
<dbReference type="Pfam" id="PF04770">
    <property type="entry name" value="ZF-HD_dimer"/>
    <property type="match status" value="1"/>
</dbReference>
<accession>A0A0D3GKV8</accession>
<keyword evidence="3" id="KW-1185">Reference proteome</keyword>
<reference evidence="2" key="1">
    <citation type="journal article" date="2009" name="Rice">
        <title>De Novo Next Generation Sequencing of Plant Genomes.</title>
        <authorList>
            <person name="Rounsley S."/>
            <person name="Marri P.R."/>
            <person name="Yu Y."/>
            <person name="He R."/>
            <person name="Sisneros N."/>
            <person name="Goicoechea J.L."/>
            <person name="Lee S.J."/>
            <person name="Angelova A."/>
            <person name="Kudrna D."/>
            <person name="Luo M."/>
            <person name="Affourtit J."/>
            <person name="Desany B."/>
            <person name="Knight J."/>
            <person name="Niazi F."/>
            <person name="Egholm M."/>
            <person name="Wing R.A."/>
        </authorList>
    </citation>
    <scope>NUCLEOTIDE SEQUENCE [LARGE SCALE GENOMIC DNA]</scope>
    <source>
        <strain evidence="2">cv. IRGC 105608</strain>
    </source>
</reference>
<evidence type="ECO:0000313" key="3">
    <source>
        <dbReference type="Proteomes" id="UP000026960"/>
    </source>
</evidence>
<organism evidence="2">
    <name type="scientific">Oryza barthii</name>
    <dbReference type="NCBI Taxonomy" id="65489"/>
    <lineage>
        <taxon>Eukaryota</taxon>
        <taxon>Viridiplantae</taxon>
        <taxon>Streptophyta</taxon>
        <taxon>Embryophyta</taxon>
        <taxon>Tracheophyta</taxon>
        <taxon>Spermatophyta</taxon>
        <taxon>Magnoliopsida</taxon>
        <taxon>Liliopsida</taxon>
        <taxon>Poales</taxon>
        <taxon>Poaceae</taxon>
        <taxon>BOP clade</taxon>
        <taxon>Oryzoideae</taxon>
        <taxon>Oryzeae</taxon>
        <taxon>Oryzinae</taxon>
        <taxon>Oryza</taxon>
    </lineage>
</organism>
<sequence length="329" mass="35294">MAASGVEVCGDDGGWPELLVVEALVCVDEVGLELEEEEADLAFGGLAVVGCGEFLAAGEESSFDTLHCVACDCRRYSLNRGSPPRTAGVSIACARPWGVALAMGSAVAGGMRRGSRFLMGFELTCGSQPPSLALWAPGGFCPGFISSPRVQIENSVVEAVVAGSLHRPGSSSFNLVVSARQEPFCSHSNRPEIMRSSFIRVELGPPVRLWLIGLLLELLIFNDKLRGNLVLGQVKLTPKSTAQQLTSVLCRFRGGNRRGLSVCQAECTPNEAQENSRRGSAAAPCRHAPFSVAWLHQEDCFFSSVIPPFKRMASCFQLVSFGNVLWFIP</sequence>
<protein>
    <recommendedName>
        <fullName evidence="1">ZF-HD dimerization-type domain-containing protein</fullName>
    </recommendedName>
</protein>
<dbReference type="EnsemblPlants" id="OBART06G27560.1">
    <property type="protein sequence ID" value="OBART06G27560.1"/>
    <property type="gene ID" value="OBART06G27560"/>
</dbReference>
<dbReference type="eggNOG" id="ENOG502S72V">
    <property type="taxonomic scope" value="Eukaryota"/>
</dbReference>
<dbReference type="PROSITE" id="PS51523">
    <property type="entry name" value="ZF_HD_DIMER"/>
    <property type="match status" value="1"/>
</dbReference>
<evidence type="ECO:0000313" key="2">
    <source>
        <dbReference type="EnsemblPlants" id="OBART06G27560.1"/>
    </source>
</evidence>
<dbReference type="Proteomes" id="UP000026960">
    <property type="component" value="Chromosome 6"/>
</dbReference>
<proteinExistence type="predicted"/>
<dbReference type="PaxDb" id="65489-OBART06G27560.1"/>
<reference evidence="2" key="2">
    <citation type="submission" date="2015-03" db="UniProtKB">
        <authorList>
            <consortium name="EnsemblPlants"/>
        </authorList>
    </citation>
    <scope>IDENTIFICATION</scope>
</reference>
<dbReference type="Gramene" id="OBART06G27560.1">
    <property type="protein sequence ID" value="OBART06G27560.1"/>
    <property type="gene ID" value="OBART06G27560"/>
</dbReference>
<dbReference type="InterPro" id="IPR006456">
    <property type="entry name" value="ZF_HD_homeobox_Cys/His_dimer"/>
</dbReference>